<dbReference type="EMBL" id="JAHHHW010000134">
    <property type="protein sequence ID" value="MBW4434544.1"/>
    <property type="molecule type" value="Genomic_DNA"/>
</dbReference>
<dbReference type="Proteomes" id="UP000813215">
    <property type="component" value="Unassembled WGS sequence"/>
</dbReference>
<organism evidence="1 2">
    <name type="scientific">Pelatocladus maniniholoensis HA4357-MV3</name>
    <dbReference type="NCBI Taxonomy" id="1117104"/>
    <lineage>
        <taxon>Bacteria</taxon>
        <taxon>Bacillati</taxon>
        <taxon>Cyanobacteriota</taxon>
        <taxon>Cyanophyceae</taxon>
        <taxon>Nostocales</taxon>
        <taxon>Nostocaceae</taxon>
        <taxon>Pelatocladus</taxon>
    </lineage>
</organism>
<sequence>MQPRVWACSIGLALSWLISPVMGVEVLKLPSRQAQNSITAKPIVVSKAEFGVIRVEKGGKTTLIPTKKIPLQEGVAYGWRIQLKDYQGEITWREVLQLPKPPESWATSNTENFSLSPDGRAANIQRTDKIKDGVIKNSWTIANGDPVGKHKIEVYIGDRRIATFEFEVVPPIRLQKPTPKA</sequence>
<reference evidence="1" key="1">
    <citation type="submission" date="2021-05" db="EMBL/GenBank/DDBJ databases">
        <authorList>
            <person name="Pietrasiak N."/>
            <person name="Ward R."/>
            <person name="Stajich J.E."/>
            <person name="Kurbessoian T."/>
        </authorList>
    </citation>
    <scope>NUCLEOTIDE SEQUENCE</scope>
    <source>
        <strain evidence="1">HA4357-MV3</strain>
    </source>
</reference>
<gene>
    <name evidence="1" type="ORF">KME28_23220</name>
</gene>
<comment type="caution">
    <text evidence="1">The sequence shown here is derived from an EMBL/GenBank/DDBJ whole genome shotgun (WGS) entry which is preliminary data.</text>
</comment>
<proteinExistence type="predicted"/>
<evidence type="ECO:0000313" key="2">
    <source>
        <dbReference type="Proteomes" id="UP000813215"/>
    </source>
</evidence>
<name>A0A9E3HD27_9NOST</name>
<reference evidence="1" key="2">
    <citation type="journal article" date="2022" name="Microbiol. Resour. Announc.">
        <title>Metagenome Sequencing to Explore Phylogenomics of Terrestrial Cyanobacteria.</title>
        <authorList>
            <person name="Ward R.D."/>
            <person name="Stajich J.E."/>
            <person name="Johansen J.R."/>
            <person name="Huntemann M."/>
            <person name="Clum A."/>
            <person name="Foster B."/>
            <person name="Foster B."/>
            <person name="Roux S."/>
            <person name="Palaniappan K."/>
            <person name="Varghese N."/>
            <person name="Mukherjee S."/>
            <person name="Reddy T.B.K."/>
            <person name="Daum C."/>
            <person name="Copeland A."/>
            <person name="Chen I.A."/>
            <person name="Ivanova N.N."/>
            <person name="Kyrpides N.C."/>
            <person name="Shapiro N."/>
            <person name="Eloe-Fadrosh E.A."/>
            <person name="Pietrasiak N."/>
        </authorList>
    </citation>
    <scope>NUCLEOTIDE SEQUENCE</scope>
    <source>
        <strain evidence="1">HA4357-MV3</strain>
    </source>
</reference>
<accession>A0A9E3HD27</accession>
<dbReference type="AlphaFoldDB" id="A0A9E3HD27"/>
<protein>
    <submittedName>
        <fullName evidence="1">Uncharacterized protein</fullName>
    </submittedName>
</protein>
<evidence type="ECO:0000313" key="1">
    <source>
        <dbReference type="EMBL" id="MBW4434544.1"/>
    </source>
</evidence>